<dbReference type="InterPro" id="IPR013130">
    <property type="entry name" value="Fe3_Rdtase_TM_dom"/>
</dbReference>
<dbReference type="GO" id="GO:0006811">
    <property type="term" value="P:monoatomic ion transport"/>
    <property type="evidence" value="ECO:0007669"/>
    <property type="project" value="UniProtKB-KW"/>
</dbReference>
<comment type="subcellular location">
    <subcellularLocation>
        <location evidence="1">Membrane</location>
        <topology evidence="1">Multi-pass membrane protein</topology>
    </subcellularLocation>
</comment>
<evidence type="ECO:0000256" key="3">
    <source>
        <dbReference type="ARBA" id="ARBA00022989"/>
    </source>
</evidence>
<evidence type="ECO:0000256" key="4">
    <source>
        <dbReference type="ARBA" id="ARBA00023002"/>
    </source>
</evidence>
<protein>
    <recommendedName>
        <fullName evidence="8">Ferric oxidoreductase domain-containing protein</fullName>
    </recommendedName>
</protein>
<keyword evidence="6 7" id="KW-0472">Membrane</keyword>
<organism evidence="9 10">
    <name type="scientific">Gonapodya prolifera (strain JEL478)</name>
    <name type="common">Monoblepharis prolifera</name>
    <dbReference type="NCBI Taxonomy" id="1344416"/>
    <lineage>
        <taxon>Eukaryota</taxon>
        <taxon>Fungi</taxon>
        <taxon>Fungi incertae sedis</taxon>
        <taxon>Chytridiomycota</taxon>
        <taxon>Chytridiomycota incertae sedis</taxon>
        <taxon>Monoblepharidomycetes</taxon>
        <taxon>Monoblepharidales</taxon>
        <taxon>Gonapodyaceae</taxon>
        <taxon>Gonapodya</taxon>
    </lineage>
</organism>
<evidence type="ECO:0000313" key="9">
    <source>
        <dbReference type="EMBL" id="KXS19446.1"/>
    </source>
</evidence>
<reference evidence="9 10" key="1">
    <citation type="journal article" date="2015" name="Genome Biol. Evol.">
        <title>Phylogenomic analyses indicate that early fungi evolved digesting cell walls of algal ancestors of land plants.</title>
        <authorList>
            <person name="Chang Y."/>
            <person name="Wang S."/>
            <person name="Sekimoto S."/>
            <person name="Aerts A.L."/>
            <person name="Choi C."/>
            <person name="Clum A."/>
            <person name="LaButti K.M."/>
            <person name="Lindquist E.A."/>
            <person name="Yee Ngan C."/>
            <person name="Ohm R.A."/>
            <person name="Salamov A.A."/>
            <person name="Grigoriev I.V."/>
            <person name="Spatafora J.W."/>
            <person name="Berbee M.L."/>
        </authorList>
    </citation>
    <scope>NUCLEOTIDE SEQUENCE [LARGE SCALE GENOMIC DNA]</scope>
    <source>
        <strain evidence="9 10">JEL478</strain>
    </source>
</reference>
<dbReference type="Proteomes" id="UP000070544">
    <property type="component" value="Unassembled WGS sequence"/>
</dbReference>
<evidence type="ECO:0000256" key="7">
    <source>
        <dbReference type="SAM" id="Phobius"/>
    </source>
</evidence>
<keyword evidence="3 7" id="KW-1133">Transmembrane helix</keyword>
<evidence type="ECO:0000259" key="8">
    <source>
        <dbReference type="Pfam" id="PF01794"/>
    </source>
</evidence>
<dbReference type="Gene3D" id="3.40.50.80">
    <property type="entry name" value="Nucleotide-binding domain of ferredoxin-NADP reductase (FNR) module"/>
    <property type="match status" value="1"/>
</dbReference>
<keyword evidence="5" id="KW-0813">Transport</keyword>
<accession>A0A139ARS2</accession>
<evidence type="ECO:0000256" key="6">
    <source>
        <dbReference type="ARBA" id="ARBA00023136"/>
    </source>
</evidence>
<evidence type="ECO:0000256" key="5">
    <source>
        <dbReference type="ARBA" id="ARBA00023065"/>
    </source>
</evidence>
<dbReference type="GO" id="GO:0016491">
    <property type="term" value="F:oxidoreductase activity"/>
    <property type="evidence" value="ECO:0007669"/>
    <property type="project" value="UniProtKB-KW"/>
</dbReference>
<dbReference type="InterPro" id="IPR039261">
    <property type="entry name" value="FNR_nucleotide-bd"/>
</dbReference>
<keyword evidence="4" id="KW-0560">Oxidoreductase</keyword>
<dbReference type="InterPro" id="IPR050369">
    <property type="entry name" value="RBOH/FRE"/>
</dbReference>
<feature type="transmembrane region" description="Helical" evidence="7">
    <location>
        <begin position="267"/>
        <end position="284"/>
    </location>
</feature>
<sequence length="609" mass="67324">MFSFNAAASVDPISVVLIALSVLIFPASWAYIHLLQGHPERCFSDFCNEAYDVYYVPMRQSLAIFYAFIGGSILAVLACRRSGRFSKFFAEMPFRSTTVNVGELIWFFVAMFLVLLAINGICSRASWISHIEYYEGENIPISWGDLFIGALVHSSGDISAFILGLVLLPVSKSSPLGSALGLDYTLTLRMHRWLGWVSFWIFIYHTLVSLLSIALYTTPMAEVFSTFYDGSWGVLNYLYVTGWIAMGAFLILAITSLPWFRRNLYNTFYALHFFGIFGTLVSYLHASMSIYFALPGILLYTIDVILRIIQNFRQHSVASVTHEACGLLVINVRLARPIPILPGQFMRVKLPVGGWWGGREAHPWSLSGASAEEMQFLVAPARSQYGYENWTERVIALTKEQNAESIQVAMQGPFGVPLGVLSKPHDAYVFIVGGSGVAPAIFAIRGILDSPSRSTSPDEHETEAKVAALVTKETDRATVLAHRAQIYLFWSVRAEKSEEMSLIQPWLGAESPVHVHIFDTSRAGADRASIPSAAPDPVAPLVSRHRPGVRNLLYKVVDRCAVGEGVKGTSVGMFVCGPEQLALDAVADAKVVETDGRARFEIEVESFTL</sequence>
<keyword evidence="2 7" id="KW-0812">Transmembrane</keyword>
<evidence type="ECO:0000313" key="10">
    <source>
        <dbReference type="Proteomes" id="UP000070544"/>
    </source>
</evidence>
<evidence type="ECO:0000256" key="1">
    <source>
        <dbReference type="ARBA" id="ARBA00004141"/>
    </source>
</evidence>
<feature type="transmembrane region" description="Helical" evidence="7">
    <location>
        <begin position="290"/>
        <end position="309"/>
    </location>
</feature>
<gene>
    <name evidence="9" type="ORF">M427DRAFT_152464</name>
</gene>
<keyword evidence="5" id="KW-0406">Ion transport</keyword>
<dbReference type="GO" id="GO:0005886">
    <property type="term" value="C:plasma membrane"/>
    <property type="evidence" value="ECO:0007669"/>
    <property type="project" value="TreeGrafter"/>
</dbReference>
<dbReference type="SFLD" id="SFLDG01168">
    <property type="entry name" value="Ferric_reductase_subgroup_(FRE"/>
    <property type="match status" value="1"/>
</dbReference>
<feature type="transmembrane region" description="Helical" evidence="7">
    <location>
        <begin position="12"/>
        <end position="32"/>
    </location>
</feature>
<feature type="transmembrane region" description="Helical" evidence="7">
    <location>
        <begin position="63"/>
        <end position="83"/>
    </location>
</feature>
<dbReference type="Pfam" id="PF01794">
    <property type="entry name" value="Ferric_reduct"/>
    <property type="match status" value="1"/>
</dbReference>
<dbReference type="OrthoDB" id="5532842at2759"/>
<name>A0A139ARS2_GONPJ</name>
<dbReference type="STRING" id="1344416.A0A139ARS2"/>
<feature type="transmembrane region" description="Helical" evidence="7">
    <location>
        <begin position="104"/>
        <end position="127"/>
    </location>
</feature>
<proteinExistence type="predicted"/>
<feature type="transmembrane region" description="Helical" evidence="7">
    <location>
        <begin position="237"/>
        <end position="260"/>
    </location>
</feature>
<feature type="transmembrane region" description="Helical" evidence="7">
    <location>
        <begin position="193"/>
        <end position="217"/>
    </location>
</feature>
<dbReference type="PANTHER" id="PTHR11972">
    <property type="entry name" value="NADPH OXIDASE"/>
    <property type="match status" value="1"/>
</dbReference>
<feature type="domain" description="Ferric oxidoreductase" evidence="8">
    <location>
        <begin position="156"/>
        <end position="281"/>
    </location>
</feature>
<dbReference type="EMBL" id="KQ965738">
    <property type="protein sequence ID" value="KXS19446.1"/>
    <property type="molecule type" value="Genomic_DNA"/>
</dbReference>
<evidence type="ECO:0000256" key="2">
    <source>
        <dbReference type="ARBA" id="ARBA00022692"/>
    </source>
</evidence>
<dbReference type="PANTHER" id="PTHR11972:SF69">
    <property type="entry name" value="FERRIC REDUCTION OXIDASE 6-RELATED"/>
    <property type="match status" value="1"/>
</dbReference>
<dbReference type="AlphaFoldDB" id="A0A139ARS2"/>
<keyword evidence="10" id="KW-1185">Reference proteome</keyword>